<dbReference type="EMBL" id="JARBHB010000004">
    <property type="protein sequence ID" value="KAJ8884835.1"/>
    <property type="molecule type" value="Genomic_DNA"/>
</dbReference>
<dbReference type="InterPro" id="IPR036397">
    <property type="entry name" value="RNaseH_sf"/>
</dbReference>
<protein>
    <recommendedName>
        <fullName evidence="1">Integrase catalytic domain-containing protein</fullName>
    </recommendedName>
</protein>
<accession>A0ABQ9HKE9</accession>
<keyword evidence="3" id="KW-1185">Reference proteome</keyword>
<dbReference type="Proteomes" id="UP001159363">
    <property type="component" value="Chromosome X"/>
</dbReference>
<comment type="caution">
    <text evidence="2">The sequence shown here is derived from an EMBL/GenBank/DDBJ whole genome shotgun (WGS) entry which is preliminary data.</text>
</comment>
<name>A0ABQ9HKE9_9NEOP</name>
<sequence length="122" mass="14095">MKGGHHFKKVVVRSLLKRLRRKASIFVEISLTLNWDSNCTKEQSFGASENFMNCVRKLEAGGNRCLRIRIDCSDKYTSHQVKDDCKPKGIRLEYTLPYMEESNGVNERFNQTLLNKVSCMFG</sequence>
<evidence type="ECO:0000313" key="3">
    <source>
        <dbReference type="Proteomes" id="UP001159363"/>
    </source>
</evidence>
<evidence type="ECO:0000313" key="2">
    <source>
        <dbReference type="EMBL" id="KAJ8884835.1"/>
    </source>
</evidence>
<evidence type="ECO:0000259" key="1">
    <source>
        <dbReference type="PROSITE" id="PS50994"/>
    </source>
</evidence>
<dbReference type="PROSITE" id="PS50994">
    <property type="entry name" value="INTEGRASE"/>
    <property type="match status" value="1"/>
</dbReference>
<gene>
    <name evidence="2" type="ORF">PR048_011031</name>
</gene>
<organism evidence="2 3">
    <name type="scientific">Dryococelus australis</name>
    <dbReference type="NCBI Taxonomy" id="614101"/>
    <lineage>
        <taxon>Eukaryota</taxon>
        <taxon>Metazoa</taxon>
        <taxon>Ecdysozoa</taxon>
        <taxon>Arthropoda</taxon>
        <taxon>Hexapoda</taxon>
        <taxon>Insecta</taxon>
        <taxon>Pterygota</taxon>
        <taxon>Neoptera</taxon>
        <taxon>Polyneoptera</taxon>
        <taxon>Phasmatodea</taxon>
        <taxon>Verophasmatodea</taxon>
        <taxon>Anareolatae</taxon>
        <taxon>Phasmatidae</taxon>
        <taxon>Eurycanthinae</taxon>
        <taxon>Dryococelus</taxon>
    </lineage>
</organism>
<dbReference type="SUPFAM" id="SSF53098">
    <property type="entry name" value="Ribonuclease H-like"/>
    <property type="match status" value="1"/>
</dbReference>
<feature type="domain" description="Integrase catalytic" evidence="1">
    <location>
        <begin position="68"/>
        <end position="122"/>
    </location>
</feature>
<dbReference type="InterPro" id="IPR012337">
    <property type="entry name" value="RNaseH-like_sf"/>
</dbReference>
<dbReference type="Gene3D" id="3.30.420.10">
    <property type="entry name" value="Ribonuclease H-like superfamily/Ribonuclease H"/>
    <property type="match status" value="1"/>
</dbReference>
<reference evidence="2 3" key="1">
    <citation type="submission" date="2023-02" db="EMBL/GenBank/DDBJ databases">
        <title>LHISI_Scaffold_Assembly.</title>
        <authorList>
            <person name="Stuart O.P."/>
            <person name="Cleave R."/>
            <person name="Magrath M.J.L."/>
            <person name="Mikheyev A.S."/>
        </authorList>
    </citation>
    <scope>NUCLEOTIDE SEQUENCE [LARGE SCALE GENOMIC DNA]</scope>
    <source>
        <strain evidence="2">Daus_M_001</strain>
        <tissue evidence="2">Leg muscle</tissue>
    </source>
</reference>
<dbReference type="InterPro" id="IPR001584">
    <property type="entry name" value="Integrase_cat-core"/>
</dbReference>
<proteinExistence type="predicted"/>